<reference evidence="2 3" key="1">
    <citation type="submission" date="2019-01" db="EMBL/GenBank/DDBJ databases">
        <title>A draft genome assembly of the solar-powered sea slug Elysia chlorotica.</title>
        <authorList>
            <person name="Cai H."/>
            <person name="Li Q."/>
            <person name="Fang X."/>
            <person name="Li J."/>
            <person name="Curtis N.E."/>
            <person name="Altenburger A."/>
            <person name="Shibata T."/>
            <person name="Feng M."/>
            <person name="Maeda T."/>
            <person name="Schwartz J.A."/>
            <person name="Shigenobu S."/>
            <person name="Lundholm N."/>
            <person name="Nishiyama T."/>
            <person name="Yang H."/>
            <person name="Hasebe M."/>
            <person name="Li S."/>
            <person name="Pierce S.K."/>
            <person name="Wang J."/>
        </authorList>
    </citation>
    <scope>NUCLEOTIDE SEQUENCE [LARGE SCALE GENOMIC DNA]</scope>
    <source>
        <strain evidence="2">EC2010</strain>
        <tissue evidence="2">Whole organism of an adult</tissue>
    </source>
</reference>
<accession>A0A433SVR6</accession>
<organism evidence="2 3">
    <name type="scientific">Elysia chlorotica</name>
    <name type="common">Eastern emerald elysia</name>
    <name type="synonym">Sea slug</name>
    <dbReference type="NCBI Taxonomy" id="188477"/>
    <lineage>
        <taxon>Eukaryota</taxon>
        <taxon>Metazoa</taxon>
        <taxon>Spiralia</taxon>
        <taxon>Lophotrochozoa</taxon>
        <taxon>Mollusca</taxon>
        <taxon>Gastropoda</taxon>
        <taxon>Heterobranchia</taxon>
        <taxon>Euthyneura</taxon>
        <taxon>Panpulmonata</taxon>
        <taxon>Sacoglossa</taxon>
        <taxon>Placobranchoidea</taxon>
        <taxon>Plakobranchidae</taxon>
        <taxon>Elysia</taxon>
    </lineage>
</organism>
<dbReference type="GO" id="GO:0061462">
    <property type="term" value="P:protein localization to lysosome"/>
    <property type="evidence" value="ECO:0007669"/>
    <property type="project" value="TreeGrafter"/>
</dbReference>
<dbReference type="PANTHER" id="PTHR31581:SF1">
    <property type="entry name" value="KICSTOR SUBUNIT 2"/>
    <property type="match status" value="1"/>
</dbReference>
<protein>
    <submittedName>
        <fullName evidence="2">Uncharacterized protein</fullName>
    </submittedName>
</protein>
<sequence>MFKSSKKSSKWTVVDPDYTDLATKMSSNESVTTQMSIPSTPREESILEYYFHLLSQASFDKAKELVDSEKGGHKFSSSATWGEMLQCLSQLASAEKSYNSLVFLSHKRFSNIVKSKDGAKSIYSLLHQEFLRMENMAPVPTAAGSRDRNRESENPSSSDDVDCWLEHISGQMSFFVRGRIKMIEFYEQLSSLVGMRQWVSFEDLVMMCEEIMKENIKKFHHPLLNPIRTVFR</sequence>
<comment type="caution">
    <text evidence="2">The sequence shown here is derived from an EMBL/GenBank/DDBJ whole genome shotgun (WGS) entry which is preliminary data.</text>
</comment>
<dbReference type="PANTHER" id="PTHR31581">
    <property type="entry name" value="KICSTOR COMPLEX PROTEIN C12ORF66"/>
    <property type="match status" value="1"/>
</dbReference>
<dbReference type="STRING" id="188477.A0A433SVR6"/>
<feature type="region of interest" description="Disordered" evidence="1">
    <location>
        <begin position="140"/>
        <end position="159"/>
    </location>
</feature>
<dbReference type="SUPFAM" id="SSF158548">
    <property type="entry name" value="FLJ32549 domain-like"/>
    <property type="match status" value="1"/>
</dbReference>
<evidence type="ECO:0000313" key="2">
    <source>
        <dbReference type="EMBL" id="RUS73377.1"/>
    </source>
</evidence>
<dbReference type="OrthoDB" id="18134at2759"/>
<dbReference type="InterPro" id="IPR018544">
    <property type="entry name" value="KICS_2"/>
</dbReference>
<gene>
    <name evidence="2" type="ORF">EGW08_018855</name>
</gene>
<dbReference type="Pfam" id="PF09404">
    <property type="entry name" value="C12orf66_like"/>
    <property type="match status" value="1"/>
</dbReference>
<evidence type="ECO:0000256" key="1">
    <source>
        <dbReference type="SAM" id="MobiDB-lite"/>
    </source>
</evidence>
<dbReference type="GO" id="GO:0042149">
    <property type="term" value="P:cellular response to glucose starvation"/>
    <property type="evidence" value="ECO:0007669"/>
    <property type="project" value="TreeGrafter"/>
</dbReference>
<dbReference type="Proteomes" id="UP000271974">
    <property type="component" value="Unassembled WGS sequence"/>
</dbReference>
<dbReference type="GO" id="GO:1904262">
    <property type="term" value="P:negative regulation of TORC1 signaling"/>
    <property type="evidence" value="ECO:0007669"/>
    <property type="project" value="TreeGrafter"/>
</dbReference>
<evidence type="ECO:0000313" key="3">
    <source>
        <dbReference type="Proteomes" id="UP000271974"/>
    </source>
</evidence>
<dbReference type="AlphaFoldDB" id="A0A433SVR6"/>
<dbReference type="Gene3D" id="1.10.3450.30">
    <property type="match status" value="1"/>
</dbReference>
<keyword evidence="3" id="KW-1185">Reference proteome</keyword>
<dbReference type="GO" id="GO:0034198">
    <property type="term" value="P:cellular response to amino acid starvation"/>
    <property type="evidence" value="ECO:0007669"/>
    <property type="project" value="TreeGrafter"/>
</dbReference>
<dbReference type="InterPro" id="IPR038060">
    <property type="entry name" value="C12orf66-like_central_sf"/>
</dbReference>
<dbReference type="EMBL" id="RQTK01000943">
    <property type="protein sequence ID" value="RUS73377.1"/>
    <property type="molecule type" value="Genomic_DNA"/>
</dbReference>
<proteinExistence type="predicted"/>
<name>A0A433SVR6_ELYCH</name>